<reference evidence="2 3" key="1">
    <citation type="submission" date="2019-08" db="EMBL/GenBank/DDBJ databases">
        <title>Whole genome of Aphis craccivora.</title>
        <authorList>
            <person name="Voronova N.V."/>
            <person name="Shulinski R.S."/>
            <person name="Bandarenka Y.V."/>
            <person name="Zhorov D.G."/>
            <person name="Warner D."/>
        </authorList>
    </citation>
    <scope>NUCLEOTIDE SEQUENCE [LARGE SCALE GENOMIC DNA]</scope>
    <source>
        <strain evidence="2">180601</strain>
        <tissue evidence="2">Whole Body</tissue>
    </source>
</reference>
<dbReference type="Proteomes" id="UP000478052">
    <property type="component" value="Unassembled WGS sequence"/>
</dbReference>
<feature type="compositionally biased region" description="Polar residues" evidence="1">
    <location>
        <begin position="64"/>
        <end position="89"/>
    </location>
</feature>
<evidence type="ECO:0000256" key="1">
    <source>
        <dbReference type="SAM" id="MobiDB-lite"/>
    </source>
</evidence>
<keyword evidence="3" id="KW-1185">Reference proteome</keyword>
<evidence type="ECO:0000313" key="3">
    <source>
        <dbReference type="Proteomes" id="UP000478052"/>
    </source>
</evidence>
<comment type="caution">
    <text evidence="2">The sequence shown here is derived from an EMBL/GenBank/DDBJ whole genome shotgun (WGS) entry which is preliminary data.</text>
</comment>
<feature type="non-terminal residue" evidence="2">
    <location>
        <position position="1"/>
    </location>
</feature>
<gene>
    <name evidence="2" type="ORF">FWK35_00017017</name>
</gene>
<dbReference type="EMBL" id="VUJU01001979">
    <property type="protein sequence ID" value="KAF0763036.1"/>
    <property type="molecule type" value="Genomic_DNA"/>
</dbReference>
<proteinExistence type="predicted"/>
<sequence length="89" mass="10126">FFGQTDAVQISETVVQILENHVLNIGVKKFRKFEMGGVEETYVRLSLAQFTDHLSRSNTKRSNIHNNTTISNHPFQFRPTANSSMTTVL</sequence>
<accession>A0A6G0YYP8</accession>
<protein>
    <submittedName>
        <fullName evidence="2">Chromo domain-containing protein</fullName>
    </submittedName>
</protein>
<evidence type="ECO:0000313" key="2">
    <source>
        <dbReference type="EMBL" id="KAF0763036.1"/>
    </source>
</evidence>
<organism evidence="2 3">
    <name type="scientific">Aphis craccivora</name>
    <name type="common">Cowpea aphid</name>
    <dbReference type="NCBI Taxonomy" id="307492"/>
    <lineage>
        <taxon>Eukaryota</taxon>
        <taxon>Metazoa</taxon>
        <taxon>Ecdysozoa</taxon>
        <taxon>Arthropoda</taxon>
        <taxon>Hexapoda</taxon>
        <taxon>Insecta</taxon>
        <taxon>Pterygota</taxon>
        <taxon>Neoptera</taxon>
        <taxon>Paraneoptera</taxon>
        <taxon>Hemiptera</taxon>
        <taxon>Sternorrhyncha</taxon>
        <taxon>Aphidomorpha</taxon>
        <taxon>Aphidoidea</taxon>
        <taxon>Aphididae</taxon>
        <taxon>Aphidini</taxon>
        <taxon>Aphis</taxon>
        <taxon>Aphis</taxon>
    </lineage>
</organism>
<dbReference type="AlphaFoldDB" id="A0A6G0YYP8"/>
<feature type="region of interest" description="Disordered" evidence="1">
    <location>
        <begin position="58"/>
        <end position="89"/>
    </location>
</feature>
<name>A0A6G0YYP8_APHCR</name>